<evidence type="ECO:0000313" key="3">
    <source>
        <dbReference type="EMBL" id="CCC57954.1"/>
    </source>
</evidence>
<dbReference type="Pfam" id="PF07670">
    <property type="entry name" value="Gate"/>
    <property type="match status" value="1"/>
</dbReference>
<dbReference type="InterPro" id="IPR011642">
    <property type="entry name" value="Gate_dom"/>
</dbReference>
<dbReference type="eggNOG" id="COG2715">
    <property type="taxonomic scope" value="Bacteria"/>
</dbReference>
<organism evidence="3 4">
    <name type="scientific">Caloramator australicus RC3</name>
    <dbReference type="NCBI Taxonomy" id="857293"/>
    <lineage>
        <taxon>Bacteria</taxon>
        <taxon>Bacillati</taxon>
        <taxon>Bacillota</taxon>
        <taxon>Clostridia</taxon>
        <taxon>Eubacteriales</taxon>
        <taxon>Clostridiaceae</taxon>
        <taxon>Caloramator</taxon>
    </lineage>
</organism>
<proteinExistence type="predicted"/>
<keyword evidence="1" id="KW-0472">Membrane</keyword>
<sequence>MVNRFWFFMIVLGIASFIIRGDNTLIKAITESSQRSVELLLALLGIMAFWSGIMRIAEKSGLVDVLSKFLSPPLRFIFPGLYQRSKSAFFNIIMNITSNMLGLSNAATPFGLKAMEELQKINPKKDTASDYMVTFLIINSASLQIIPTTLISLRASLGSNNPTSIITPIILTSLISLIIALILDRFFRRIFK</sequence>
<protein>
    <submittedName>
        <fullName evidence="3">Spore maturation protein A</fullName>
    </submittedName>
</protein>
<feature type="transmembrane region" description="Helical" evidence="1">
    <location>
        <begin position="88"/>
        <end position="112"/>
    </location>
</feature>
<evidence type="ECO:0000313" key="4">
    <source>
        <dbReference type="Proteomes" id="UP000007652"/>
    </source>
</evidence>
<keyword evidence="1" id="KW-0812">Transmembrane</keyword>
<name>G0V4B4_9CLOT</name>
<keyword evidence="1" id="KW-1133">Transmembrane helix</keyword>
<feature type="transmembrane region" description="Helical" evidence="1">
    <location>
        <begin position="6"/>
        <end position="25"/>
    </location>
</feature>
<feature type="transmembrane region" description="Helical" evidence="1">
    <location>
        <begin position="165"/>
        <end position="183"/>
    </location>
</feature>
<feature type="transmembrane region" description="Helical" evidence="1">
    <location>
        <begin position="37"/>
        <end position="57"/>
    </location>
</feature>
<dbReference type="OrthoDB" id="9782481at2"/>
<dbReference type="Proteomes" id="UP000007652">
    <property type="component" value="Unassembled WGS sequence"/>
</dbReference>
<dbReference type="RefSeq" id="WP_008907677.1">
    <property type="nucleotide sequence ID" value="NZ_CAKP01000010.1"/>
</dbReference>
<feature type="transmembrane region" description="Helical" evidence="1">
    <location>
        <begin position="133"/>
        <end position="153"/>
    </location>
</feature>
<evidence type="ECO:0000259" key="2">
    <source>
        <dbReference type="Pfam" id="PF07670"/>
    </source>
</evidence>
<dbReference type="EMBL" id="CAKP01000010">
    <property type="protein sequence ID" value="CCC57954.1"/>
    <property type="molecule type" value="Genomic_DNA"/>
</dbReference>
<reference evidence="3 4" key="1">
    <citation type="journal article" date="2011" name="J. Bacteriol.">
        <title>Draft genome sequence of Caloramator australicus strain RC3T, a thermoanaerobe from the Great Artesian Basin of Australia.</title>
        <authorList>
            <person name="Ogg C.D."/>
            <person name="Patel B.K.C."/>
        </authorList>
    </citation>
    <scope>NUCLEOTIDE SEQUENCE [LARGE SCALE GENOMIC DNA]</scope>
    <source>
        <strain evidence="3 4">RC3</strain>
    </source>
</reference>
<gene>
    <name evidence="3" type="ORF">CAAU_0305</name>
</gene>
<evidence type="ECO:0000256" key="1">
    <source>
        <dbReference type="SAM" id="Phobius"/>
    </source>
</evidence>
<dbReference type="STRING" id="857293.CAAU_0305"/>
<feature type="domain" description="Nucleoside transporter/FeoB GTPase Gate" evidence="2">
    <location>
        <begin position="41"/>
        <end position="152"/>
    </location>
</feature>
<dbReference type="AlphaFoldDB" id="G0V4B4"/>
<comment type="caution">
    <text evidence="3">The sequence shown here is derived from an EMBL/GenBank/DDBJ whole genome shotgun (WGS) entry which is preliminary data.</text>
</comment>
<keyword evidence="4" id="KW-1185">Reference proteome</keyword>
<accession>G0V4B4</accession>